<comment type="caution">
    <text evidence="3">The sequence shown here is derived from an EMBL/GenBank/DDBJ whole genome shotgun (WGS) entry which is preliminary data.</text>
</comment>
<organism evidence="3 4">
    <name type="scientific">Vespula maculifrons</name>
    <name type="common">Eastern yellow jacket</name>
    <name type="synonym">Wasp</name>
    <dbReference type="NCBI Taxonomy" id="7453"/>
    <lineage>
        <taxon>Eukaryota</taxon>
        <taxon>Metazoa</taxon>
        <taxon>Ecdysozoa</taxon>
        <taxon>Arthropoda</taxon>
        <taxon>Hexapoda</taxon>
        <taxon>Insecta</taxon>
        <taxon>Pterygota</taxon>
        <taxon>Neoptera</taxon>
        <taxon>Endopterygota</taxon>
        <taxon>Hymenoptera</taxon>
        <taxon>Apocrita</taxon>
        <taxon>Aculeata</taxon>
        <taxon>Vespoidea</taxon>
        <taxon>Vespidae</taxon>
        <taxon>Vespinae</taxon>
        <taxon>Vespula</taxon>
    </lineage>
</organism>
<keyword evidence="4" id="KW-1185">Reference proteome</keyword>
<keyword evidence="3" id="KW-0418">Kinase</keyword>
<dbReference type="GO" id="GO:0016301">
    <property type="term" value="F:kinase activity"/>
    <property type="evidence" value="ECO:0007669"/>
    <property type="project" value="UniProtKB-KW"/>
</dbReference>
<feature type="transmembrane region" description="Helical" evidence="2">
    <location>
        <begin position="74"/>
        <end position="93"/>
    </location>
</feature>
<feature type="region of interest" description="Disordered" evidence="1">
    <location>
        <begin position="1"/>
        <end position="71"/>
    </location>
</feature>
<name>A0ABD2BWG7_VESMC</name>
<dbReference type="EMBL" id="JAYRBN010000065">
    <property type="protein sequence ID" value="KAL2737122.1"/>
    <property type="molecule type" value="Genomic_DNA"/>
</dbReference>
<keyword evidence="2" id="KW-0472">Membrane</keyword>
<keyword evidence="2" id="KW-1133">Transmembrane helix</keyword>
<protein>
    <submittedName>
        <fullName evidence="3">Tyrosine-protein kinase Src64B isoform X1</fullName>
    </submittedName>
</protein>
<dbReference type="AlphaFoldDB" id="A0ABD2BWG7"/>
<keyword evidence="2" id="KW-0812">Transmembrane</keyword>
<dbReference type="Proteomes" id="UP001607303">
    <property type="component" value="Unassembled WGS sequence"/>
</dbReference>
<feature type="compositionally biased region" description="Polar residues" evidence="1">
    <location>
        <begin position="22"/>
        <end position="31"/>
    </location>
</feature>
<gene>
    <name evidence="3" type="ORF">V1477_012078</name>
</gene>
<accession>A0ABD2BWG7</accession>
<evidence type="ECO:0000313" key="4">
    <source>
        <dbReference type="Proteomes" id="UP001607303"/>
    </source>
</evidence>
<evidence type="ECO:0000313" key="3">
    <source>
        <dbReference type="EMBL" id="KAL2737122.1"/>
    </source>
</evidence>
<evidence type="ECO:0000256" key="1">
    <source>
        <dbReference type="SAM" id="MobiDB-lite"/>
    </source>
</evidence>
<proteinExistence type="predicted"/>
<keyword evidence="3" id="KW-0808">Transferase</keyword>
<reference evidence="3 4" key="1">
    <citation type="journal article" date="2024" name="Ann. Entomol. Soc. Am.">
        <title>Genomic analyses of the southern and eastern yellowjacket wasps (Hymenoptera: Vespidae) reveal evolutionary signatures of social life.</title>
        <authorList>
            <person name="Catto M.A."/>
            <person name="Caine P.B."/>
            <person name="Orr S.E."/>
            <person name="Hunt B.G."/>
            <person name="Goodisman M.A.D."/>
        </authorList>
    </citation>
    <scope>NUCLEOTIDE SEQUENCE [LARGE SCALE GENOMIC DNA]</scope>
    <source>
        <strain evidence="3">232</strain>
        <tissue evidence="3">Head and thorax</tissue>
    </source>
</reference>
<evidence type="ECO:0000256" key="2">
    <source>
        <dbReference type="SAM" id="Phobius"/>
    </source>
</evidence>
<sequence length="115" mass="13295">MGKCCSKRQEPQPIGYTKAETGLSSKHSNGGSLDRYTADPNQRGVQARADIIRPRPTPCKLQIPHHPRKTSSPVVMPACVYYFTFSSWFILVVQQQQQQQRQQRQQQQQQRQQQQ</sequence>